<comment type="caution">
    <text evidence="13">The sequence shown here is derived from an EMBL/GenBank/DDBJ whole genome shotgun (WGS) entry which is preliminary data.</text>
</comment>
<dbReference type="PROSITE" id="PS00409">
    <property type="entry name" value="PROKAR_NTER_METHYL"/>
    <property type="match status" value="1"/>
</dbReference>
<comment type="subcellular location">
    <subcellularLocation>
        <location evidence="1">Cell inner membrane</location>
        <topology evidence="1">Single-pass membrane protein</topology>
    </subcellularLocation>
</comment>
<evidence type="ECO:0000313" key="14">
    <source>
        <dbReference type="Proteomes" id="UP000267535"/>
    </source>
</evidence>
<keyword evidence="4" id="KW-0488">Methylation</keyword>
<dbReference type="Pfam" id="PF12019">
    <property type="entry name" value="GspH"/>
    <property type="match status" value="1"/>
</dbReference>
<dbReference type="Gene3D" id="3.55.40.10">
    <property type="entry name" value="minor pseudopilin epsh domain"/>
    <property type="match status" value="1"/>
</dbReference>
<reference evidence="13 14" key="1">
    <citation type="submission" date="2018-11" db="EMBL/GenBank/DDBJ databases">
        <title>The draft genome sequence of Amphritea balenae JAMM 1525T.</title>
        <authorList>
            <person name="Fang Z."/>
            <person name="Zhang Y."/>
            <person name="Han X."/>
        </authorList>
    </citation>
    <scope>NUCLEOTIDE SEQUENCE [LARGE SCALE GENOMIC DNA]</scope>
    <source>
        <strain evidence="13 14">JAMM 1525</strain>
    </source>
</reference>
<evidence type="ECO:0000256" key="3">
    <source>
        <dbReference type="ARBA" id="ARBA00022475"/>
    </source>
</evidence>
<dbReference type="RefSeq" id="WP_124926288.1">
    <property type="nucleotide sequence ID" value="NZ_BMOH01000002.1"/>
</dbReference>
<evidence type="ECO:0000313" key="13">
    <source>
        <dbReference type="EMBL" id="RRC98788.1"/>
    </source>
</evidence>
<dbReference type="SUPFAM" id="SSF54523">
    <property type="entry name" value="Pili subunits"/>
    <property type="match status" value="1"/>
</dbReference>
<evidence type="ECO:0000256" key="7">
    <source>
        <dbReference type="ARBA" id="ARBA00022989"/>
    </source>
</evidence>
<evidence type="ECO:0000256" key="1">
    <source>
        <dbReference type="ARBA" id="ARBA00004377"/>
    </source>
</evidence>
<evidence type="ECO:0000259" key="12">
    <source>
        <dbReference type="Pfam" id="PF12019"/>
    </source>
</evidence>
<keyword evidence="5" id="KW-0997">Cell inner membrane</keyword>
<dbReference type="AlphaFoldDB" id="A0A3P1SNQ2"/>
<dbReference type="InterPro" id="IPR012902">
    <property type="entry name" value="N_methyl_site"/>
</dbReference>
<evidence type="ECO:0000256" key="8">
    <source>
        <dbReference type="ARBA" id="ARBA00023136"/>
    </source>
</evidence>
<sequence>MEETLQYDKSTNSYSRGFSLIELMLVLTILSILLFIAVPNFSGFVSQTRLSGAKDRLISSLSFARTEAIKRGSPSIICRSVDGINCAGNIVIAATRDWAGGWLIFSDENENNLLDNNELMRMETDLNSSLTIEFSRGDLIVFNHLGVLQNAAVNEQTFVLSDAGDNAAVTALSVLATGRIRSCKDWNSGGGSCNDS</sequence>
<evidence type="ECO:0000256" key="5">
    <source>
        <dbReference type="ARBA" id="ARBA00022519"/>
    </source>
</evidence>
<keyword evidence="6 11" id="KW-0812">Transmembrane</keyword>
<evidence type="ECO:0000256" key="11">
    <source>
        <dbReference type="SAM" id="Phobius"/>
    </source>
</evidence>
<dbReference type="GO" id="GO:0005886">
    <property type="term" value="C:plasma membrane"/>
    <property type="evidence" value="ECO:0007669"/>
    <property type="project" value="UniProtKB-SubCell"/>
</dbReference>
<feature type="domain" description="General secretion pathway GspH" evidence="12">
    <location>
        <begin position="55"/>
        <end position="176"/>
    </location>
</feature>
<name>A0A3P1SNQ2_9GAMM</name>
<dbReference type="Pfam" id="PF07963">
    <property type="entry name" value="N_methyl"/>
    <property type="match status" value="1"/>
</dbReference>
<gene>
    <name evidence="13" type="ORF">EHS89_11390</name>
</gene>
<dbReference type="NCBIfam" id="TIGR02532">
    <property type="entry name" value="IV_pilin_GFxxxE"/>
    <property type="match status" value="1"/>
</dbReference>
<evidence type="ECO:0000256" key="9">
    <source>
        <dbReference type="ARBA" id="ARBA00025772"/>
    </source>
</evidence>
<dbReference type="Proteomes" id="UP000267535">
    <property type="component" value="Unassembled WGS sequence"/>
</dbReference>
<dbReference type="InterPro" id="IPR022346">
    <property type="entry name" value="T2SS_GspH"/>
</dbReference>
<keyword evidence="14" id="KW-1185">Reference proteome</keyword>
<feature type="transmembrane region" description="Helical" evidence="11">
    <location>
        <begin position="20"/>
        <end position="41"/>
    </location>
</feature>
<proteinExistence type="inferred from homology"/>
<protein>
    <recommendedName>
        <fullName evidence="2">Type II secretion system protein H</fullName>
    </recommendedName>
    <alternativeName>
        <fullName evidence="10">General secretion pathway protein H</fullName>
    </alternativeName>
</protein>
<comment type="similarity">
    <text evidence="9">Belongs to the GSP H family.</text>
</comment>
<evidence type="ECO:0000256" key="4">
    <source>
        <dbReference type="ARBA" id="ARBA00022481"/>
    </source>
</evidence>
<organism evidence="13 14">
    <name type="scientific">Amphritea balenae</name>
    <dbReference type="NCBI Taxonomy" id="452629"/>
    <lineage>
        <taxon>Bacteria</taxon>
        <taxon>Pseudomonadati</taxon>
        <taxon>Pseudomonadota</taxon>
        <taxon>Gammaproteobacteria</taxon>
        <taxon>Oceanospirillales</taxon>
        <taxon>Oceanospirillaceae</taxon>
        <taxon>Amphritea</taxon>
    </lineage>
</organism>
<keyword evidence="3" id="KW-1003">Cell membrane</keyword>
<dbReference type="OrthoDB" id="5624462at2"/>
<evidence type="ECO:0000256" key="10">
    <source>
        <dbReference type="ARBA" id="ARBA00030775"/>
    </source>
</evidence>
<dbReference type="InterPro" id="IPR045584">
    <property type="entry name" value="Pilin-like"/>
</dbReference>
<keyword evidence="7 11" id="KW-1133">Transmembrane helix</keyword>
<dbReference type="EMBL" id="RQXV01000006">
    <property type="protein sequence ID" value="RRC98788.1"/>
    <property type="molecule type" value="Genomic_DNA"/>
</dbReference>
<dbReference type="GO" id="GO:0015628">
    <property type="term" value="P:protein secretion by the type II secretion system"/>
    <property type="evidence" value="ECO:0007669"/>
    <property type="project" value="InterPro"/>
</dbReference>
<dbReference type="GO" id="GO:0015627">
    <property type="term" value="C:type II protein secretion system complex"/>
    <property type="evidence" value="ECO:0007669"/>
    <property type="project" value="InterPro"/>
</dbReference>
<keyword evidence="8 11" id="KW-0472">Membrane</keyword>
<evidence type="ECO:0000256" key="2">
    <source>
        <dbReference type="ARBA" id="ARBA00021549"/>
    </source>
</evidence>
<evidence type="ECO:0000256" key="6">
    <source>
        <dbReference type="ARBA" id="ARBA00022692"/>
    </source>
</evidence>
<accession>A0A3P1SNQ2</accession>